<comment type="caution">
    <text evidence="1">The sequence shown here is derived from an EMBL/GenBank/DDBJ whole genome shotgun (WGS) entry which is preliminary data.</text>
</comment>
<dbReference type="EMBL" id="LLXZ01000191">
    <property type="protein sequence ID" value="KRQ97443.1"/>
    <property type="molecule type" value="Genomic_DNA"/>
</dbReference>
<evidence type="ECO:0000313" key="1">
    <source>
        <dbReference type="EMBL" id="KRQ97443.1"/>
    </source>
</evidence>
<keyword evidence="2" id="KW-1185">Reference proteome</keyword>
<sequence>MERAMSEVEFDRIVDAVRKEVALAPVVVNLPTGLRAFEWRTKAVADDKPASRHHASFARIRRVGEARKRYR</sequence>
<reference evidence="1 2" key="1">
    <citation type="submission" date="2014-03" db="EMBL/GenBank/DDBJ databases">
        <title>Bradyrhizobium valentinum sp. nov., isolated from effective nodules of Lupinus mariae-josephae, a lupine endemic of basic-lime soils in Eastern Spain.</title>
        <authorList>
            <person name="Duran D."/>
            <person name="Rey L."/>
            <person name="Navarro A."/>
            <person name="Busquets A."/>
            <person name="Imperial J."/>
            <person name="Ruiz-Argueso T."/>
        </authorList>
    </citation>
    <scope>NUCLEOTIDE SEQUENCE [LARGE SCALE GENOMIC DNA]</scope>
    <source>
        <strain evidence="1 2">PAC68</strain>
    </source>
</reference>
<gene>
    <name evidence="1" type="ORF">CQ12_01835</name>
</gene>
<accession>A0A0R3KPE8</accession>
<proteinExistence type="predicted"/>
<evidence type="ECO:0000313" key="2">
    <source>
        <dbReference type="Proteomes" id="UP000050863"/>
    </source>
</evidence>
<dbReference type="Proteomes" id="UP000050863">
    <property type="component" value="Unassembled WGS sequence"/>
</dbReference>
<name>A0A0R3KPE8_9BRAD</name>
<organism evidence="1 2">
    <name type="scientific">Bradyrhizobium jicamae</name>
    <dbReference type="NCBI Taxonomy" id="280332"/>
    <lineage>
        <taxon>Bacteria</taxon>
        <taxon>Pseudomonadati</taxon>
        <taxon>Pseudomonadota</taxon>
        <taxon>Alphaproteobacteria</taxon>
        <taxon>Hyphomicrobiales</taxon>
        <taxon>Nitrobacteraceae</taxon>
        <taxon>Bradyrhizobium</taxon>
    </lineage>
</organism>
<dbReference type="STRING" id="280332.CQ12_01835"/>
<protein>
    <submittedName>
        <fullName evidence="1">Uncharacterized protein</fullName>
    </submittedName>
</protein>
<dbReference type="AlphaFoldDB" id="A0A0R3KPE8"/>